<evidence type="ECO:0000313" key="2">
    <source>
        <dbReference type="EMBL" id="ADP31014.1"/>
    </source>
</evidence>
<dbReference type="InterPro" id="IPR021741">
    <property type="entry name" value="DUF3311"/>
</dbReference>
<evidence type="ECO:0000313" key="3">
    <source>
        <dbReference type="Proteomes" id="UP000006867"/>
    </source>
</evidence>
<name>A0ABN3Z6Y2_BACA1</name>
<dbReference type="Pfam" id="PF11755">
    <property type="entry name" value="DUF3311"/>
    <property type="match status" value="1"/>
</dbReference>
<proteinExistence type="predicted"/>
<organism evidence="2 3">
    <name type="scientific">Bacillus atrophaeus (strain 1942)</name>
    <dbReference type="NCBI Taxonomy" id="720555"/>
    <lineage>
        <taxon>Bacteria</taxon>
        <taxon>Bacillati</taxon>
        <taxon>Bacillota</taxon>
        <taxon>Bacilli</taxon>
        <taxon>Bacillales</taxon>
        <taxon>Bacillaceae</taxon>
        <taxon>Bacillus</taxon>
    </lineage>
</organism>
<feature type="transmembrane region" description="Helical" evidence="1">
    <location>
        <begin position="9"/>
        <end position="28"/>
    </location>
</feature>
<accession>A0ABN3Z6Y2</accession>
<protein>
    <recommendedName>
        <fullName evidence="4">DUF3311 domain-containing protein</fullName>
    </recommendedName>
</protein>
<evidence type="ECO:0000256" key="1">
    <source>
        <dbReference type="SAM" id="Phobius"/>
    </source>
</evidence>
<sequence>MDGDFKMKVVYLLSILPFIGMLCILPFVNRVEPFVFSMPFIMFWVAIWTVLTSVILGIMYKLDPRNKEDDKK</sequence>
<keyword evidence="3" id="KW-1185">Reference proteome</keyword>
<dbReference type="Proteomes" id="UP000006867">
    <property type="component" value="Chromosome"/>
</dbReference>
<keyword evidence="1" id="KW-0472">Membrane</keyword>
<gene>
    <name evidence="2" type="ordered locus">BATR1942_00270</name>
</gene>
<evidence type="ECO:0008006" key="4">
    <source>
        <dbReference type="Google" id="ProtNLM"/>
    </source>
</evidence>
<reference evidence="2 3" key="1">
    <citation type="journal article" date="2011" name="Front. Microbiol.">
        <title>Genomic signatures of strain selection and enhancement in Bacillus atrophaeus var. globigii, a historical biowarfare simulant.</title>
        <authorList>
            <person name="Gibbons H.S."/>
            <person name="Broomall S.M."/>
            <person name="McNew L.A."/>
            <person name="Daligault H."/>
            <person name="Chapman C."/>
            <person name="Bruce D."/>
            <person name="Karavis M."/>
            <person name="Krepps M."/>
            <person name="McGregor P.A."/>
            <person name="Hong C."/>
            <person name="Park K.H."/>
            <person name="Akmal A."/>
            <person name="Feldman A."/>
            <person name="Lin J.S."/>
            <person name="Chang W.E."/>
            <person name="Higgs B.W."/>
            <person name="Demirev P."/>
            <person name="Lindquist J."/>
            <person name="Liem A."/>
            <person name="Fochler E."/>
            <person name="Read T.D."/>
            <person name="Tapia R."/>
            <person name="Johnson S."/>
            <person name="Bishop-Lilly K.A."/>
            <person name="Detter C."/>
            <person name="Han C."/>
            <person name="Sozhamannan S."/>
            <person name="Rosenzweig C.N."/>
            <person name="Skowronski E.W."/>
        </authorList>
    </citation>
    <scope>NUCLEOTIDE SEQUENCE [LARGE SCALE GENOMIC DNA]</scope>
    <source>
        <strain evidence="2 3">1942</strain>
    </source>
</reference>
<keyword evidence="1" id="KW-1133">Transmembrane helix</keyword>
<feature type="transmembrane region" description="Helical" evidence="1">
    <location>
        <begin position="40"/>
        <end position="62"/>
    </location>
</feature>
<keyword evidence="1" id="KW-0812">Transmembrane</keyword>
<dbReference type="PANTHER" id="PTHR40034">
    <property type="entry name" value="BSL5891 PROTEIN"/>
    <property type="match status" value="1"/>
</dbReference>
<dbReference type="EMBL" id="CP002207">
    <property type="protein sequence ID" value="ADP31014.1"/>
    <property type="molecule type" value="Genomic_DNA"/>
</dbReference>
<dbReference type="PANTHER" id="PTHR40034:SF1">
    <property type="entry name" value="BSL5891 PROTEIN"/>
    <property type="match status" value="1"/>
</dbReference>